<proteinExistence type="inferred from homology"/>
<keyword evidence="8 11" id="KW-0413">Isomerase</keyword>
<organism evidence="11 12">
    <name type="scientific">Bradyrhizobium centrolobii</name>
    <dbReference type="NCBI Taxonomy" id="1505087"/>
    <lineage>
        <taxon>Bacteria</taxon>
        <taxon>Pseudomonadati</taxon>
        <taxon>Pseudomonadota</taxon>
        <taxon>Alphaproteobacteria</taxon>
        <taxon>Hyphomicrobiales</taxon>
        <taxon>Nitrobacteraceae</taxon>
        <taxon>Bradyrhizobium</taxon>
    </lineage>
</organism>
<dbReference type="InterPro" id="IPR050245">
    <property type="entry name" value="PrsA_foldase"/>
</dbReference>
<dbReference type="InterPro" id="IPR027304">
    <property type="entry name" value="Trigger_fact/SurA_dom_sf"/>
</dbReference>
<dbReference type="Pfam" id="PF00639">
    <property type="entry name" value="Rotamase"/>
    <property type="match status" value="1"/>
</dbReference>
<dbReference type="EMBL" id="LUUB01000094">
    <property type="protein sequence ID" value="OAF02732.1"/>
    <property type="molecule type" value="Genomic_DNA"/>
</dbReference>
<keyword evidence="9" id="KW-0732">Signal</keyword>
<dbReference type="InterPro" id="IPR046357">
    <property type="entry name" value="PPIase_dom_sf"/>
</dbReference>
<comment type="caution">
    <text evidence="11">The sequence shown here is derived from an EMBL/GenBank/DDBJ whole genome shotgun (WGS) entry which is preliminary data.</text>
</comment>
<sequence>MNVLAAFRMPRPTRKSRASVAAVCLAAMLGAGGSAFAQSAADPVIVVINGSQIHESDLQVVDEVIGRNLLVREPVERRETLVKMMIDTILLAQEAKDRHIEDKADLARREAFARNQGLMNNLLAVVGQQAVTEEAMRKAYEEVVVKGAAANEPELHLRHLVFMIAPPKDDAAIKAAEQKAKAAMDRINKGEDFALVVGEMSEDPVTKARGGDYDWRMRGEMGREYADVAYKLKKGEVSAPFKTAVGWHILKLEDMRTRKPADYDKIRDRLAAMVASAAQLELVDKLRAAAKIERPDQSHEADKGTVGLK</sequence>
<evidence type="ECO:0000256" key="1">
    <source>
        <dbReference type="ARBA" id="ARBA00000971"/>
    </source>
</evidence>
<feature type="chain" id="PRO_5008054500" description="Parvulin-like PPIase" evidence="9">
    <location>
        <begin position="38"/>
        <end position="309"/>
    </location>
</feature>
<dbReference type="Gene3D" id="3.10.50.40">
    <property type="match status" value="1"/>
</dbReference>
<dbReference type="SUPFAM" id="SSF109998">
    <property type="entry name" value="Triger factor/SurA peptide-binding domain-like"/>
    <property type="match status" value="1"/>
</dbReference>
<evidence type="ECO:0000256" key="2">
    <source>
        <dbReference type="ARBA" id="ARBA00007656"/>
    </source>
</evidence>
<evidence type="ECO:0000259" key="10">
    <source>
        <dbReference type="PROSITE" id="PS50198"/>
    </source>
</evidence>
<name>A0A176YF31_9BRAD</name>
<reference evidence="11 12" key="1">
    <citation type="submission" date="2016-03" db="EMBL/GenBank/DDBJ databases">
        <title>Draft Genome Sequence of the Strain BR 10245 (Bradyrhizobium sp.) isolated from nodules of Centrolobium paraense.</title>
        <authorList>
            <person name="Simoes-Araujo J.L.Sr."/>
            <person name="Barauna A.C."/>
            <person name="Silva K."/>
            <person name="Zilli J.E."/>
        </authorList>
    </citation>
    <scope>NUCLEOTIDE SEQUENCE [LARGE SCALE GENOMIC DNA]</scope>
    <source>
        <strain evidence="11 12">BR 10245</strain>
    </source>
</reference>
<evidence type="ECO:0000256" key="5">
    <source>
        <dbReference type="ARBA" id="ARBA00023110"/>
    </source>
</evidence>
<gene>
    <name evidence="11" type="ORF">AYJ54_25980</name>
</gene>
<dbReference type="SUPFAM" id="SSF54534">
    <property type="entry name" value="FKBP-like"/>
    <property type="match status" value="1"/>
</dbReference>
<dbReference type="PANTHER" id="PTHR47245:SF2">
    <property type="entry name" value="PEPTIDYL-PROLYL CIS-TRANS ISOMERASE HP_0175-RELATED"/>
    <property type="match status" value="1"/>
</dbReference>
<evidence type="ECO:0000313" key="12">
    <source>
        <dbReference type="Proteomes" id="UP000076959"/>
    </source>
</evidence>
<evidence type="ECO:0000256" key="8">
    <source>
        <dbReference type="PROSITE-ProRule" id="PRU00278"/>
    </source>
</evidence>
<dbReference type="EC" id="5.2.1.8" evidence="3"/>
<evidence type="ECO:0000256" key="7">
    <source>
        <dbReference type="ARBA" id="ARBA00031484"/>
    </source>
</evidence>
<dbReference type="PANTHER" id="PTHR47245">
    <property type="entry name" value="PEPTIDYLPROLYL ISOMERASE"/>
    <property type="match status" value="1"/>
</dbReference>
<accession>A0A176YF31</accession>
<dbReference type="AlphaFoldDB" id="A0A176YF31"/>
<comment type="similarity">
    <text evidence="2">Belongs to the PpiC/parvulin rotamase family.</text>
</comment>
<protein>
    <recommendedName>
        <fullName evidence="4">Parvulin-like PPIase</fullName>
        <ecNumber evidence="3">5.2.1.8</ecNumber>
    </recommendedName>
    <alternativeName>
        <fullName evidence="6">Peptidyl-prolyl cis-trans isomerase plp</fullName>
    </alternativeName>
    <alternativeName>
        <fullName evidence="7">Rotamase plp</fullName>
    </alternativeName>
</protein>
<evidence type="ECO:0000313" key="11">
    <source>
        <dbReference type="EMBL" id="OAF02732.1"/>
    </source>
</evidence>
<feature type="domain" description="PpiC" evidence="10">
    <location>
        <begin position="152"/>
        <end position="254"/>
    </location>
</feature>
<feature type="signal peptide" evidence="9">
    <location>
        <begin position="1"/>
        <end position="37"/>
    </location>
</feature>
<evidence type="ECO:0000256" key="9">
    <source>
        <dbReference type="SAM" id="SignalP"/>
    </source>
</evidence>
<evidence type="ECO:0000256" key="4">
    <source>
        <dbReference type="ARBA" id="ARBA00018370"/>
    </source>
</evidence>
<evidence type="ECO:0000256" key="3">
    <source>
        <dbReference type="ARBA" id="ARBA00013194"/>
    </source>
</evidence>
<dbReference type="PROSITE" id="PS50198">
    <property type="entry name" value="PPIC_PPIASE_2"/>
    <property type="match status" value="1"/>
</dbReference>
<evidence type="ECO:0000256" key="6">
    <source>
        <dbReference type="ARBA" id="ARBA00030642"/>
    </source>
</evidence>
<dbReference type="Proteomes" id="UP000076959">
    <property type="component" value="Unassembled WGS sequence"/>
</dbReference>
<dbReference type="GO" id="GO:0003755">
    <property type="term" value="F:peptidyl-prolyl cis-trans isomerase activity"/>
    <property type="evidence" value="ECO:0007669"/>
    <property type="project" value="UniProtKB-KW"/>
</dbReference>
<dbReference type="OrthoDB" id="14196at2"/>
<keyword evidence="5 8" id="KW-0697">Rotamase</keyword>
<dbReference type="STRING" id="1505087.AYJ54_25980"/>
<dbReference type="InterPro" id="IPR000297">
    <property type="entry name" value="PPIase_PpiC"/>
</dbReference>
<comment type="catalytic activity">
    <reaction evidence="1">
        <text>[protein]-peptidylproline (omega=180) = [protein]-peptidylproline (omega=0)</text>
        <dbReference type="Rhea" id="RHEA:16237"/>
        <dbReference type="Rhea" id="RHEA-COMP:10747"/>
        <dbReference type="Rhea" id="RHEA-COMP:10748"/>
        <dbReference type="ChEBI" id="CHEBI:83833"/>
        <dbReference type="ChEBI" id="CHEBI:83834"/>
        <dbReference type="EC" id="5.2.1.8"/>
    </reaction>
</comment>
<keyword evidence="12" id="KW-1185">Reference proteome</keyword>